<keyword evidence="18" id="KW-1185">Reference proteome</keyword>
<feature type="domain" description="Phytochrome chromophore attachment site" evidence="14">
    <location>
        <begin position="168"/>
        <end position="307"/>
    </location>
</feature>
<evidence type="ECO:0000259" key="14">
    <source>
        <dbReference type="PROSITE" id="PS50046"/>
    </source>
</evidence>
<evidence type="ECO:0000256" key="1">
    <source>
        <dbReference type="ARBA" id="ARBA00000085"/>
    </source>
</evidence>
<evidence type="ECO:0000313" key="17">
    <source>
        <dbReference type="EMBL" id="AFZ46956.1"/>
    </source>
</evidence>
<keyword evidence="8" id="KW-0067">ATP-binding</keyword>
<dbReference type="SMART" id="SM00448">
    <property type="entry name" value="REC"/>
    <property type="match status" value="1"/>
</dbReference>
<dbReference type="Proteomes" id="UP000010483">
    <property type="component" value="Chromosome"/>
</dbReference>
<dbReference type="GO" id="GO:0000155">
    <property type="term" value="F:phosphorelay sensor kinase activity"/>
    <property type="evidence" value="ECO:0007669"/>
    <property type="project" value="InterPro"/>
</dbReference>
<evidence type="ECO:0000256" key="13">
    <source>
        <dbReference type="PROSITE-ProRule" id="PRU00169"/>
    </source>
</evidence>
<evidence type="ECO:0000256" key="7">
    <source>
        <dbReference type="ARBA" id="ARBA00022777"/>
    </source>
</evidence>
<dbReference type="EC" id="2.7.13.3" evidence="3"/>
<dbReference type="CDD" id="cd00082">
    <property type="entry name" value="HisKA"/>
    <property type="match status" value="1"/>
</dbReference>
<evidence type="ECO:0000256" key="8">
    <source>
        <dbReference type="ARBA" id="ARBA00022840"/>
    </source>
</evidence>
<evidence type="ECO:0000256" key="2">
    <source>
        <dbReference type="ARBA" id="ARBA00006402"/>
    </source>
</evidence>
<dbReference type="InterPro" id="IPR003018">
    <property type="entry name" value="GAF"/>
</dbReference>
<dbReference type="EMBL" id="CP003940">
    <property type="protein sequence ID" value="AFZ46956.1"/>
    <property type="molecule type" value="Genomic_DNA"/>
</dbReference>
<dbReference type="SMART" id="SM00065">
    <property type="entry name" value="GAF"/>
    <property type="match status" value="1"/>
</dbReference>
<dbReference type="SUPFAM" id="SSF52172">
    <property type="entry name" value="CheY-like"/>
    <property type="match status" value="1"/>
</dbReference>
<dbReference type="InterPro" id="IPR036097">
    <property type="entry name" value="HisK_dim/P_sf"/>
</dbReference>
<dbReference type="BioCyc" id="CSTA292563:G1353-992-MONOMER"/>
<dbReference type="SUPFAM" id="SSF55874">
    <property type="entry name" value="ATPase domain of HSP90 chaperone/DNA topoisomerase II/histidine kinase"/>
    <property type="match status" value="1"/>
</dbReference>
<dbReference type="PRINTS" id="PR00344">
    <property type="entry name" value="BCTRLSENSOR"/>
</dbReference>
<dbReference type="SMART" id="SM00388">
    <property type="entry name" value="HisKA"/>
    <property type="match status" value="1"/>
</dbReference>
<feature type="modified residue" description="4-aspartylphosphate" evidence="13">
    <location>
        <position position="647"/>
    </location>
</feature>
<feature type="domain" description="Histidine kinase" evidence="15">
    <location>
        <begin position="348"/>
        <end position="574"/>
    </location>
</feature>
<dbReference type="InterPro" id="IPR016132">
    <property type="entry name" value="Phyto_chromo_attachment"/>
</dbReference>
<organism evidence="17 18">
    <name type="scientific">Cyanobacterium stanieri (strain ATCC 29140 / PCC 7202)</name>
    <dbReference type="NCBI Taxonomy" id="292563"/>
    <lineage>
        <taxon>Bacteria</taxon>
        <taxon>Bacillati</taxon>
        <taxon>Cyanobacteriota</taxon>
        <taxon>Cyanophyceae</taxon>
        <taxon>Oscillatoriophycideae</taxon>
        <taxon>Chroococcales</taxon>
        <taxon>Geminocystaceae</taxon>
        <taxon>Cyanobacterium</taxon>
    </lineage>
</organism>
<dbReference type="GO" id="GO:0005524">
    <property type="term" value="F:ATP binding"/>
    <property type="evidence" value="ECO:0007669"/>
    <property type="project" value="UniProtKB-KW"/>
</dbReference>
<evidence type="ECO:0000259" key="15">
    <source>
        <dbReference type="PROSITE" id="PS50109"/>
    </source>
</evidence>
<dbReference type="AlphaFoldDB" id="K9YJ28"/>
<name>K9YJ28_CYASC</name>
<keyword evidence="7 17" id="KW-0418">Kinase</keyword>
<dbReference type="Gene3D" id="3.40.50.2300">
    <property type="match status" value="1"/>
</dbReference>
<dbReference type="eggNOG" id="COG2203">
    <property type="taxonomic scope" value="Bacteria"/>
</dbReference>
<evidence type="ECO:0000256" key="3">
    <source>
        <dbReference type="ARBA" id="ARBA00012438"/>
    </source>
</evidence>
<dbReference type="InterPro" id="IPR011006">
    <property type="entry name" value="CheY-like_superfamily"/>
</dbReference>
<reference evidence="18" key="1">
    <citation type="journal article" date="2013" name="Proc. Natl. Acad. Sci. U.S.A.">
        <title>Improving the coverage of the cyanobacterial phylum using diversity-driven genome sequencing.</title>
        <authorList>
            <person name="Shih P.M."/>
            <person name="Wu D."/>
            <person name="Latifi A."/>
            <person name="Axen S.D."/>
            <person name="Fewer D.P."/>
            <person name="Talla E."/>
            <person name="Calteau A."/>
            <person name="Cai F."/>
            <person name="Tandeau de Marsac N."/>
            <person name="Rippka R."/>
            <person name="Herdman M."/>
            <person name="Sivonen K."/>
            <person name="Coursin T."/>
            <person name="Laurent T."/>
            <person name="Goodwin L."/>
            <person name="Nolan M."/>
            <person name="Davenport K.W."/>
            <person name="Han C.S."/>
            <person name="Rubin E.M."/>
            <person name="Eisen J.A."/>
            <person name="Woyke T."/>
            <person name="Gugger M."/>
            <person name="Kerfeld C.A."/>
        </authorList>
    </citation>
    <scope>NUCLEOTIDE SEQUENCE [LARGE SCALE GENOMIC DNA]</scope>
    <source>
        <strain evidence="18">ATCC 29140 / PCC 7202</strain>
    </source>
</reference>
<evidence type="ECO:0000256" key="4">
    <source>
        <dbReference type="ARBA" id="ARBA00022553"/>
    </source>
</evidence>
<proteinExistence type="inferred from homology"/>
<dbReference type="SMART" id="SM00387">
    <property type="entry name" value="HATPase_c"/>
    <property type="match status" value="1"/>
</dbReference>
<dbReference type="Pfam" id="PF00072">
    <property type="entry name" value="Response_reg"/>
    <property type="match status" value="1"/>
</dbReference>
<keyword evidence="6" id="KW-0547">Nucleotide-binding</keyword>
<dbReference type="InterPro" id="IPR001789">
    <property type="entry name" value="Sig_transdc_resp-reg_receiver"/>
</dbReference>
<dbReference type="PROSITE" id="PS50109">
    <property type="entry name" value="HIS_KIN"/>
    <property type="match status" value="1"/>
</dbReference>
<comment type="catalytic activity">
    <reaction evidence="1">
        <text>ATP + protein L-histidine = ADP + protein N-phospho-L-histidine.</text>
        <dbReference type="EC" id="2.7.13.3"/>
    </reaction>
</comment>
<dbReference type="STRING" id="292563.Cyast_0984"/>
<evidence type="ECO:0000256" key="9">
    <source>
        <dbReference type="ARBA" id="ARBA00023012"/>
    </source>
</evidence>
<comment type="subunit">
    <text evidence="10">At low DSF concentrations, interacts with RpfF.</text>
</comment>
<dbReference type="eggNOG" id="COG2205">
    <property type="taxonomic scope" value="Bacteria"/>
</dbReference>
<evidence type="ECO:0000256" key="6">
    <source>
        <dbReference type="ARBA" id="ARBA00022741"/>
    </source>
</evidence>
<dbReference type="InterPro" id="IPR003661">
    <property type="entry name" value="HisK_dim/P_dom"/>
</dbReference>
<evidence type="ECO:0000256" key="12">
    <source>
        <dbReference type="ARBA" id="ARBA00074306"/>
    </source>
</evidence>
<dbReference type="Gene3D" id="3.30.565.10">
    <property type="entry name" value="Histidine kinase-like ATPase, C-terminal domain"/>
    <property type="match status" value="1"/>
</dbReference>
<dbReference type="PROSITE" id="PS50046">
    <property type="entry name" value="PHYTOCHROME_2"/>
    <property type="match status" value="1"/>
</dbReference>
<keyword evidence="5" id="KW-0808">Transferase</keyword>
<gene>
    <name evidence="17" type="ordered locus">Cyast_0984</name>
</gene>
<accession>K9YJ28</accession>
<dbReference type="FunFam" id="1.10.287.130:FF:000002">
    <property type="entry name" value="Two-component osmosensing histidine kinase"/>
    <property type="match status" value="1"/>
</dbReference>
<dbReference type="eggNOG" id="COG0784">
    <property type="taxonomic scope" value="Bacteria"/>
</dbReference>
<evidence type="ECO:0000256" key="5">
    <source>
        <dbReference type="ARBA" id="ARBA00022679"/>
    </source>
</evidence>
<dbReference type="Gene3D" id="1.10.287.130">
    <property type="match status" value="1"/>
</dbReference>
<dbReference type="InterPro" id="IPR036890">
    <property type="entry name" value="HATPase_C_sf"/>
</dbReference>
<dbReference type="Gene3D" id="3.30.450.20">
    <property type="entry name" value="PAS domain"/>
    <property type="match status" value="1"/>
</dbReference>
<dbReference type="InterPro" id="IPR005467">
    <property type="entry name" value="His_kinase_dom"/>
</dbReference>
<dbReference type="GO" id="GO:0005886">
    <property type="term" value="C:plasma membrane"/>
    <property type="evidence" value="ECO:0007669"/>
    <property type="project" value="TreeGrafter"/>
</dbReference>
<dbReference type="PROSITE" id="PS50110">
    <property type="entry name" value="RESPONSE_REGULATORY"/>
    <property type="match status" value="1"/>
</dbReference>
<dbReference type="InterPro" id="IPR029016">
    <property type="entry name" value="GAF-like_dom_sf"/>
</dbReference>
<dbReference type="FunFam" id="3.30.565.10:FF:000010">
    <property type="entry name" value="Sensor histidine kinase RcsC"/>
    <property type="match status" value="1"/>
</dbReference>
<comment type="similarity">
    <text evidence="2">In the N-terminal section; belongs to the phytochrome family.</text>
</comment>
<dbReference type="PANTHER" id="PTHR43047">
    <property type="entry name" value="TWO-COMPONENT HISTIDINE PROTEIN KINASE"/>
    <property type="match status" value="1"/>
</dbReference>
<evidence type="ECO:0000313" key="18">
    <source>
        <dbReference type="Proteomes" id="UP000010483"/>
    </source>
</evidence>
<keyword evidence="9" id="KW-0902">Two-component regulatory system</keyword>
<dbReference type="SUPFAM" id="SSF47384">
    <property type="entry name" value="Homodimeric domain of signal transducing histidine kinase"/>
    <property type="match status" value="1"/>
</dbReference>
<evidence type="ECO:0000259" key="16">
    <source>
        <dbReference type="PROSITE" id="PS50110"/>
    </source>
</evidence>
<evidence type="ECO:0000256" key="11">
    <source>
        <dbReference type="ARBA" id="ARBA00068150"/>
    </source>
</evidence>
<sequence>MYKKNEQKNISLFHGVEKNQTLREITALNPDVIFQFVMDQENNYYFSFISDATKKIFELNPQDVMEDANKLFNLIDAKQLNDLWQMIYLSGRYFRELNYNCSIVTSNQKQKYLKIHCIPASIENNYTVWNGVISDVTVDKQREMALRENVLFQKAVNSIMSKMRESLNFETICNTTTHEVRNILECDRVSVYRFREDWGGEFITESKRKNLISLIDNQHLAIWDDTYLQDNHGGRYRQGEVTVISNIYQASLSLCHIELYEQFLAKAVCVVPIFCGDKLWGLLAAYHCQTFFWASRQVNLLRKIASQLGMAIEQAELFLEVQTTSSQLKVAKEEAEIANLTKSEFLANISHEIRTPMNAILGFSNLLKDIVDNNLAHNYLNAISSSGENLLALINDILDLSKIEAGKMQVEYESLNVRTLLEEITNIFKYQSQQKNIDLILDIKDDFPVGIVFEPIRLRQILFNLIGNATKFTEKGFVRISAGCHNGERDQIGLKNCGFYISIQDTGIGIPEQDRERIFESFTQQDGKTNRKYGGTGLGLAITKKLVTMLDGSITVSSAVGVGSIFTVTFPVVSCAIAPQSPTLMFADDNLEHFEPLTILVADDVPSNLDLIAGFFHGTSHELVFAQDGQEAIANTLRYKPDIILLDLKMPVLDGKQVVKYLKNNTSTKDIPIIITTASPQGEYIEEIKPFIFDLIAKPLSRNNLVQIFHKILQNNQSLSTKYFIAPQPPAQGKQNLDSQQKKEIISTLTENYLPLWEKAKKTKITSYIREFAQSLSKQAKKYNYQPLSDYSHSLEEQINSFELDLLDQTLEDFPHLIESIEKN</sequence>
<dbReference type="CDD" id="cd16922">
    <property type="entry name" value="HATPase_EvgS-ArcB-TorS-like"/>
    <property type="match status" value="1"/>
</dbReference>
<dbReference type="GO" id="GO:0009927">
    <property type="term" value="F:histidine phosphotransfer kinase activity"/>
    <property type="evidence" value="ECO:0007669"/>
    <property type="project" value="TreeGrafter"/>
</dbReference>
<dbReference type="Pfam" id="PF00512">
    <property type="entry name" value="HisKA"/>
    <property type="match status" value="1"/>
</dbReference>
<keyword evidence="4 13" id="KW-0597">Phosphoprotein</keyword>
<dbReference type="HOGENOM" id="CLU_000445_114_15_3"/>
<dbReference type="PANTHER" id="PTHR43047:SF72">
    <property type="entry name" value="OSMOSENSING HISTIDINE PROTEIN KINASE SLN1"/>
    <property type="match status" value="1"/>
</dbReference>
<dbReference type="Gene3D" id="3.30.450.40">
    <property type="match status" value="1"/>
</dbReference>
<dbReference type="Pfam" id="PF02518">
    <property type="entry name" value="HATPase_c"/>
    <property type="match status" value="1"/>
</dbReference>
<dbReference type="InterPro" id="IPR004358">
    <property type="entry name" value="Sig_transdc_His_kin-like_C"/>
</dbReference>
<dbReference type="Pfam" id="PF01590">
    <property type="entry name" value="GAF"/>
    <property type="match status" value="1"/>
</dbReference>
<dbReference type="KEGG" id="csn:Cyast_0984"/>
<feature type="domain" description="Response regulatory" evidence="16">
    <location>
        <begin position="598"/>
        <end position="713"/>
    </location>
</feature>
<dbReference type="InterPro" id="IPR003594">
    <property type="entry name" value="HATPase_dom"/>
</dbReference>
<dbReference type="SUPFAM" id="SSF55781">
    <property type="entry name" value="GAF domain-like"/>
    <property type="match status" value="1"/>
</dbReference>
<protein>
    <recommendedName>
        <fullName evidence="12">Circadian input-output histidine kinase CikA</fullName>
        <ecNumber evidence="3">2.7.13.3</ecNumber>
    </recommendedName>
    <alternativeName>
        <fullName evidence="11">Sensory/regulatory protein RpfC</fullName>
    </alternativeName>
</protein>
<evidence type="ECO:0000256" key="10">
    <source>
        <dbReference type="ARBA" id="ARBA00064003"/>
    </source>
</evidence>